<dbReference type="InterPro" id="IPR018952">
    <property type="entry name" value="2-5-oligoAdlate_synth_1_dom2/C"/>
</dbReference>
<dbReference type="InterPro" id="IPR043519">
    <property type="entry name" value="NT_sf"/>
</dbReference>
<dbReference type="FunCoup" id="A0A6P8S291">
    <property type="interactions" value="442"/>
</dbReference>
<dbReference type="Gene3D" id="1.10.1410.20">
    <property type="entry name" value="2'-5'-oligoadenylate synthetase 1, domain 2"/>
    <property type="match status" value="4"/>
</dbReference>
<reference evidence="8" key="1">
    <citation type="submission" date="2025-08" db="UniProtKB">
        <authorList>
            <consortium name="RefSeq"/>
        </authorList>
    </citation>
    <scope>IDENTIFICATION</scope>
</reference>
<keyword evidence="7" id="KW-1185">Reference proteome</keyword>
<dbReference type="GO" id="GO:0001730">
    <property type="term" value="F:2'-5'-oligoadenylate synthetase activity"/>
    <property type="evidence" value="ECO:0007669"/>
    <property type="project" value="UniProtKB-EC"/>
</dbReference>
<dbReference type="SMART" id="SM00213">
    <property type="entry name" value="UBQ"/>
    <property type="match status" value="3"/>
</dbReference>
<dbReference type="Proteomes" id="UP000515159">
    <property type="component" value="Chromosome 8"/>
</dbReference>
<gene>
    <name evidence="8" type="primary">LOC117365527</name>
</gene>
<proteinExistence type="inferred from homology"/>
<dbReference type="RefSeq" id="XP_033811899.1">
    <property type="nucleotide sequence ID" value="XM_033956008.1"/>
</dbReference>
<dbReference type="GO" id="GO:0003725">
    <property type="term" value="F:double-stranded RNA binding"/>
    <property type="evidence" value="ECO:0007669"/>
    <property type="project" value="TreeGrafter"/>
</dbReference>
<dbReference type="PROSITE" id="PS00832">
    <property type="entry name" value="25A_SYNTH_1"/>
    <property type="match status" value="3"/>
</dbReference>
<dbReference type="Gene3D" id="3.30.460.10">
    <property type="entry name" value="Beta Polymerase, domain 2"/>
    <property type="match status" value="3"/>
</dbReference>
<comment type="similarity">
    <text evidence="1">Belongs to the 2-5A synthase family.</text>
</comment>
<dbReference type="OrthoDB" id="1885901at2759"/>
<dbReference type="InterPro" id="IPR006116">
    <property type="entry name" value="NT_2-5OAS_ClassI-CCAase"/>
</dbReference>
<keyword evidence="3" id="KW-0391">Immunity</keyword>
<dbReference type="InterPro" id="IPR029071">
    <property type="entry name" value="Ubiquitin-like_domsf"/>
</dbReference>
<dbReference type="GO" id="GO:0005654">
    <property type="term" value="C:nucleoplasm"/>
    <property type="evidence" value="ECO:0007669"/>
    <property type="project" value="TreeGrafter"/>
</dbReference>
<dbReference type="FunFam" id="3.30.460.10:FF:000007">
    <property type="entry name" value="2'-5'-oligoadenylate synthetase 1"/>
    <property type="match status" value="3"/>
</dbReference>
<dbReference type="SUPFAM" id="SSF81631">
    <property type="entry name" value="PAP/OAS1 substrate-binding domain"/>
    <property type="match status" value="3"/>
</dbReference>
<dbReference type="KEGG" id="gsh:117365527"/>
<evidence type="ECO:0000313" key="8">
    <source>
        <dbReference type="RefSeq" id="XP_033811899.1"/>
    </source>
</evidence>
<feature type="domain" description="Ubiquitin-like" evidence="6">
    <location>
        <begin position="813"/>
        <end position="880"/>
    </location>
</feature>
<evidence type="ECO:0000256" key="1">
    <source>
        <dbReference type="ARBA" id="ARBA00009526"/>
    </source>
</evidence>
<dbReference type="CDD" id="cd05400">
    <property type="entry name" value="NT_2-5OAS_ClassI-CCAase"/>
    <property type="match status" value="3"/>
</dbReference>
<evidence type="ECO:0000256" key="3">
    <source>
        <dbReference type="ARBA" id="ARBA00022859"/>
    </source>
</evidence>
<dbReference type="GO" id="GO:0016020">
    <property type="term" value="C:membrane"/>
    <property type="evidence" value="ECO:0007669"/>
    <property type="project" value="TreeGrafter"/>
</dbReference>
<dbReference type="PROSITE" id="PS50152">
    <property type="entry name" value="25A_SYNTH_3"/>
    <property type="match status" value="3"/>
</dbReference>
<dbReference type="GO" id="GO:0051607">
    <property type="term" value="P:defense response to virus"/>
    <property type="evidence" value="ECO:0007669"/>
    <property type="project" value="UniProtKB-KW"/>
</dbReference>
<evidence type="ECO:0000256" key="2">
    <source>
        <dbReference type="ARBA" id="ARBA00022588"/>
    </source>
</evidence>
<organism evidence="7 8">
    <name type="scientific">Geotrypetes seraphini</name>
    <name type="common">Gaboon caecilian</name>
    <name type="synonym">Caecilia seraphini</name>
    <dbReference type="NCBI Taxonomy" id="260995"/>
    <lineage>
        <taxon>Eukaryota</taxon>
        <taxon>Metazoa</taxon>
        <taxon>Chordata</taxon>
        <taxon>Craniata</taxon>
        <taxon>Vertebrata</taxon>
        <taxon>Euteleostomi</taxon>
        <taxon>Amphibia</taxon>
        <taxon>Gymnophiona</taxon>
        <taxon>Geotrypetes</taxon>
    </lineage>
</organism>
<accession>A0A6P8S291</accession>
<keyword evidence="2" id="KW-0399">Innate immunity</keyword>
<evidence type="ECO:0000313" key="7">
    <source>
        <dbReference type="Proteomes" id="UP000515159"/>
    </source>
</evidence>
<dbReference type="InParanoid" id="A0A6P8S291"/>
<sequence>MSGNPCSACLKANIDLCNAKEEDLNIFISKKLQPDQDFLDKMGNVVDTICTFLKEDSFKESKVKVLKVVKGGSTGKGTTLKGRSDVDLVVFLNCFEEYKDQENNRKEIIEQIRRKLETYTEGKDFTVTIENSKWTNPRVLSFQLKLPNYEVDCDVLPAYDALGHNIVGYQPHPKVYENLLNSHSNREFSTCFTELQRDFVKGQPTKVKSLIRLVKYWYKSVMYRIKISYNTAQHCMIWELTAPEQFYEESDCPTSHIFLHLSPPMLLPIISISQASPSYLGRASRHFEDKPEVKKLPPKYALELLTIRAWEEDGKKKKFKTDQVFHKVLKLILNYETLCVYWSKYYDESFLKLQLSKCRPIIIDPGDPTGNLGEGFCWNEVAKAAACCLSQPSSVELTIKRDNQQLHRVSINPYTKIQQIKETLGISTESGSLFLGDQELSNHYTLAHYGIFYSTVLILKTQGSYCTILQLRDSRRTDTAAMSGNPCSACLKANIDLCNAKEEDLNIFISKKLQPDQDFLDKMGNVVDKICTFLKEDSFKESKVKVLKVVKGGSTGKGTTLKGRSDADLVVFLNCFKEYRDQENNRKEIIEQIRRKLETYTEDKDFTVTIENSKWSNPRVLSFQLKLPNYEDVVECDVLPAYDALGHIIVGYRPHPQVYEKLLYSHPNGGFSTCFTELQRDFVKGQPTKVKSLIRLVKYWYKSYFEDKPEVKNLPRKYALELLTIRAWEEDGKKEKFKTDQVFRKVLESIVKYKTLCVYWLNYYDFRFVKSQLRKPRPIIMDPADPTGNLGEDFCWIEVAKAAACCLSQPSSVELMITQDNQLLHRVSINPYTKIQQIKERLGISTESESLFLGDQELSNHYTLAHYGIFYSTVLILKTQGSYCTILTSGNPMNDSYPEEGPYKFNACIQIHLKEDSRRTDTAAMSGNPCSACLKANIDLCNAKEEDLNIFISKKLQPDEYFLFKMGNVVDTICTFLKEDSFKGFELNGSKVKVLKVVKGGSTGKGTTLKGRSDADLVVFLNCFKKYKDQENNRKEIIEQIRRKLETYPKGKDFTVTIENSKWPNPRGLTFQLKFTNYEDVVECDVLPAYDALGQVTVDYSPPPQVYENLLYSHPKGGFSTCFTELQRDFVKDQPTKVKSLIRLVKYWYKSHFEDKPEVKKLPPKYALELLTIHAWEEDGKKEKFKTDQVFHKVLELILNYETLCVYWSKYYDESFLKLQLSKCSPIIMDPADPTGNLGEGFCWNEVAKAAACCLHLPSSVELMITQDNQLLHRVSINPYTKIQQIKERLGISTESESLFLGDQELSNHYTLAHYGIFYSTVLILKTQGSYCTIL</sequence>
<dbReference type="GeneID" id="117365527"/>
<keyword evidence="4" id="KW-0694">RNA-binding</keyword>
<dbReference type="PANTHER" id="PTHR11258">
    <property type="entry name" value="2-5 OLIGOADENYLATE SYNTHETASE"/>
    <property type="match status" value="1"/>
</dbReference>
<name>A0A6P8S291_GEOSA</name>
<dbReference type="Pfam" id="PF10421">
    <property type="entry name" value="OAS1_C"/>
    <property type="match status" value="4"/>
</dbReference>
<feature type="domain" description="Ubiquitin-like" evidence="6">
    <location>
        <begin position="1261"/>
        <end position="1328"/>
    </location>
</feature>
<dbReference type="InterPro" id="IPR000626">
    <property type="entry name" value="Ubiquitin-like_dom"/>
</dbReference>
<feature type="domain" description="Ubiquitin-like" evidence="6">
    <location>
        <begin position="395"/>
        <end position="462"/>
    </location>
</feature>
<dbReference type="SUPFAM" id="SSF54236">
    <property type="entry name" value="Ubiquitin-like"/>
    <property type="match status" value="3"/>
</dbReference>
<dbReference type="FunFam" id="1.10.1410.20:FF:000001">
    <property type="entry name" value="2'-5'-oligoadenylate synthetase 1"/>
    <property type="match status" value="2"/>
</dbReference>
<dbReference type="InterPro" id="IPR043518">
    <property type="entry name" value="2-5OAS_N_CS"/>
</dbReference>
<evidence type="ECO:0000259" key="6">
    <source>
        <dbReference type="SMART" id="SM00213"/>
    </source>
</evidence>
<dbReference type="Pfam" id="PF01909">
    <property type="entry name" value="NTP_transf_2"/>
    <property type="match status" value="3"/>
</dbReference>
<dbReference type="PANTHER" id="PTHR11258:SF7">
    <property type="entry name" value="2'-5'-OLIGOADENYLATE SYNTHASE-LIKE PROTEIN 2"/>
    <property type="match status" value="1"/>
</dbReference>
<dbReference type="SUPFAM" id="SSF81301">
    <property type="entry name" value="Nucleotidyltransferase"/>
    <property type="match status" value="3"/>
</dbReference>
<dbReference type="GO" id="GO:0045071">
    <property type="term" value="P:negative regulation of viral genome replication"/>
    <property type="evidence" value="ECO:0007669"/>
    <property type="project" value="TreeGrafter"/>
</dbReference>
<protein>
    <submittedName>
        <fullName evidence="8">2'-5'-oligoadenylate synthase 3-like</fullName>
    </submittedName>
</protein>
<dbReference type="GO" id="GO:0045087">
    <property type="term" value="P:innate immune response"/>
    <property type="evidence" value="ECO:0007669"/>
    <property type="project" value="UniProtKB-KW"/>
</dbReference>
<dbReference type="GO" id="GO:0005829">
    <property type="term" value="C:cytosol"/>
    <property type="evidence" value="ECO:0007669"/>
    <property type="project" value="TreeGrafter"/>
</dbReference>
<evidence type="ECO:0000256" key="5">
    <source>
        <dbReference type="ARBA" id="ARBA00023118"/>
    </source>
</evidence>
<keyword evidence="5" id="KW-0051">Antiviral defense</keyword>
<evidence type="ECO:0000256" key="4">
    <source>
        <dbReference type="ARBA" id="ARBA00022884"/>
    </source>
</evidence>
<dbReference type="InterPro" id="IPR002934">
    <property type="entry name" value="Polymerase_NTP_transf_dom"/>
</dbReference>
<dbReference type="GO" id="GO:0005524">
    <property type="term" value="F:ATP binding"/>
    <property type="evidence" value="ECO:0007669"/>
    <property type="project" value="UniProtKB-KW"/>
</dbReference>